<gene>
    <name evidence="3" type="ORF">C1SCF055_LOCUS1138</name>
</gene>
<evidence type="ECO:0000313" key="4">
    <source>
        <dbReference type="EMBL" id="CAL1125941.1"/>
    </source>
</evidence>
<keyword evidence="2" id="KW-0472">Membrane</keyword>
<proteinExistence type="predicted"/>
<evidence type="ECO:0000256" key="1">
    <source>
        <dbReference type="SAM" id="MobiDB-lite"/>
    </source>
</evidence>
<reference evidence="4" key="2">
    <citation type="submission" date="2024-04" db="EMBL/GenBank/DDBJ databases">
        <authorList>
            <person name="Chen Y."/>
            <person name="Shah S."/>
            <person name="Dougan E. K."/>
            <person name="Thang M."/>
            <person name="Chan C."/>
        </authorList>
    </citation>
    <scope>NUCLEOTIDE SEQUENCE [LARGE SCALE GENOMIC DNA]</scope>
</reference>
<reference evidence="3" key="1">
    <citation type="submission" date="2022-10" db="EMBL/GenBank/DDBJ databases">
        <authorList>
            <person name="Chen Y."/>
            <person name="Dougan E. K."/>
            <person name="Chan C."/>
            <person name="Rhodes N."/>
            <person name="Thang M."/>
        </authorList>
    </citation>
    <scope>NUCLEOTIDE SEQUENCE</scope>
</reference>
<evidence type="ECO:0000256" key="2">
    <source>
        <dbReference type="SAM" id="Phobius"/>
    </source>
</evidence>
<accession>A0A9P1BJ70</accession>
<organism evidence="3">
    <name type="scientific">Cladocopium goreaui</name>
    <dbReference type="NCBI Taxonomy" id="2562237"/>
    <lineage>
        <taxon>Eukaryota</taxon>
        <taxon>Sar</taxon>
        <taxon>Alveolata</taxon>
        <taxon>Dinophyceae</taxon>
        <taxon>Suessiales</taxon>
        <taxon>Symbiodiniaceae</taxon>
        <taxon>Cladocopium</taxon>
    </lineage>
</organism>
<dbReference type="EMBL" id="CAMXCT010000019">
    <property type="protein sequence ID" value="CAI3972566.1"/>
    <property type="molecule type" value="Genomic_DNA"/>
</dbReference>
<keyword evidence="2" id="KW-0812">Transmembrane</keyword>
<feature type="region of interest" description="Disordered" evidence="1">
    <location>
        <begin position="1"/>
        <end position="64"/>
    </location>
</feature>
<evidence type="ECO:0000313" key="6">
    <source>
        <dbReference type="Proteomes" id="UP001152797"/>
    </source>
</evidence>
<comment type="caution">
    <text evidence="3">The sequence shown here is derived from an EMBL/GenBank/DDBJ whole genome shotgun (WGS) entry which is preliminary data.</text>
</comment>
<dbReference type="EMBL" id="CAMXCT020000019">
    <property type="protein sequence ID" value="CAL1125941.1"/>
    <property type="molecule type" value="Genomic_DNA"/>
</dbReference>
<keyword evidence="6" id="KW-1185">Reference proteome</keyword>
<feature type="transmembrane region" description="Helical" evidence="2">
    <location>
        <begin position="126"/>
        <end position="145"/>
    </location>
</feature>
<dbReference type="AlphaFoldDB" id="A0A9P1BJ70"/>
<evidence type="ECO:0000313" key="3">
    <source>
        <dbReference type="EMBL" id="CAI3972566.1"/>
    </source>
</evidence>
<protein>
    <submittedName>
        <fullName evidence="5">PDZ domain-containing protein</fullName>
    </submittedName>
</protein>
<keyword evidence="2" id="KW-1133">Transmembrane helix</keyword>
<evidence type="ECO:0000313" key="5">
    <source>
        <dbReference type="EMBL" id="CAL4759878.1"/>
    </source>
</evidence>
<feature type="transmembrane region" description="Helical" evidence="2">
    <location>
        <begin position="87"/>
        <end position="106"/>
    </location>
</feature>
<name>A0A9P1BJ70_9DINO</name>
<sequence>MAGDVDAANCDIGNPQEATSQSEEPFSPKVEQVEPSDPCHPEPPADEPEIMPKSPPPKGEWMQTTGSLKSADFDATSLCLPTKRGTLLAVLCASSFTFLGLLAFSFAELGFANLPKEDWSTLLLRLLGWEFMFYIPVMCLVQPILRNFVVLNLQPQQPLADAWPDAADVSGVRRLVRAFWIPGC</sequence>
<dbReference type="Proteomes" id="UP001152797">
    <property type="component" value="Unassembled WGS sequence"/>
</dbReference>
<dbReference type="EMBL" id="CAMXCT030000019">
    <property type="protein sequence ID" value="CAL4759878.1"/>
    <property type="molecule type" value="Genomic_DNA"/>
</dbReference>